<dbReference type="AlphaFoldDB" id="A0A3M6UMK1"/>
<keyword evidence="3" id="KW-1185">Reference proteome</keyword>
<evidence type="ECO:0000313" key="3">
    <source>
        <dbReference type="Proteomes" id="UP000275408"/>
    </source>
</evidence>
<sequence>MSSIQQEQYVLTTVKEMKLSLVKMLNKRNQTQHMRRKQKSLTLTPEEKKNEVNESGESREKRLAQQRLTREKKRANESSESRKKGVGKPNLSIKDKKLQMNQNVETVKPTADKAGARTAIGAHAAEMETTPFRQISTPNRKPFSSPCWTPATPEATFRQIPETEIL</sequence>
<feature type="compositionally biased region" description="Basic and acidic residues" evidence="1">
    <location>
        <begin position="45"/>
        <end position="63"/>
    </location>
</feature>
<comment type="caution">
    <text evidence="2">The sequence shown here is derived from an EMBL/GenBank/DDBJ whole genome shotgun (WGS) entry which is preliminary data.</text>
</comment>
<feature type="region of interest" description="Disordered" evidence="1">
    <location>
        <begin position="123"/>
        <end position="152"/>
    </location>
</feature>
<dbReference type="EMBL" id="RCHS01001191">
    <property type="protein sequence ID" value="RMX54764.1"/>
    <property type="molecule type" value="Genomic_DNA"/>
</dbReference>
<gene>
    <name evidence="2" type="ORF">pdam_00018583</name>
</gene>
<accession>A0A3M6UMK1</accession>
<protein>
    <submittedName>
        <fullName evidence="2">Uncharacterized protein</fullName>
    </submittedName>
</protein>
<evidence type="ECO:0000313" key="2">
    <source>
        <dbReference type="EMBL" id="RMX54764.1"/>
    </source>
</evidence>
<reference evidence="2 3" key="1">
    <citation type="journal article" date="2018" name="Sci. Rep.">
        <title>Comparative analysis of the Pocillopora damicornis genome highlights role of immune system in coral evolution.</title>
        <authorList>
            <person name="Cunning R."/>
            <person name="Bay R.A."/>
            <person name="Gillette P."/>
            <person name="Baker A.C."/>
            <person name="Traylor-Knowles N."/>
        </authorList>
    </citation>
    <scope>NUCLEOTIDE SEQUENCE [LARGE SCALE GENOMIC DNA]</scope>
    <source>
        <strain evidence="2">RSMAS</strain>
        <tissue evidence="2">Whole animal</tissue>
    </source>
</reference>
<feature type="region of interest" description="Disordered" evidence="1">
    <location>
        <begin position="25"/>
        <end position="101"/>
    </location>
</feature>
<feature type="compositionally biased region" description="Basic and acidic residues" evidence="1">
    <location>
        <begin position="74"/>
        <end position="83"/>
    </location>
</feature>
<organism evidence="2 3">
    <name type="scientific">Pocillopora damicornis</name>
    <name type="common">Cauliflower coral</name>
    <name type="synonym">Millepora damicornis</name>
    <dbReference type="NCBI Taxonomy" id="46731"/>
    <lineage>
        <taxon>Eukaryota</taxon>
        <taxon>Metazoa</taxon>
        <taxon>Cnidaria</taxon>
        <taxon>Anthozoa</taxon>
        <taxon>Hexacorallia</taxon>
        <taxon>Scleractinia</taxon>
        <taxon>Astrocoeniina</taxon>
        <taxon>Pocilloporidae</taxon>
        <taxon>Pocillopora</taxon>
    </lineage>
</organism>
<evidence type="ECO:0000256" key="1">
    <source>
        <dbReference type="SAM" id="MobiDB-lite"/>
    </source>
</evidence>
<feature type="non-terminal residue" evidence="2">
    <location>
        <position position="166"/>
    </location>
</feature>
<proteinExistence type="predicted"/>
<dbReference type="Proteomes" id="UP000275408">
    <property type="component" value="Unassembled WGS sequence"/>
</dbReference>
<name>A0A3M6UMK1_POCDA</name>